<accession>A2EPL2</accession>
<dbReference type="KEGG" id="tva:4763307"/>
<evidence type="ECO:0000256" key="2">
    <source>
        <dbReference type="SAM" id="MobiDB-lite"/>
    </source>
</evidence>
<dbReference type="AlphaFoldDB" id="A2EPL2"/>
<name>A2EPL2_TRIV3</name>
<feature type="region of interest" description="Disordered" evidence="2">
    <location>
        <begin position="832"/>
        <end position="856"/>
    </location>
</feature>
<dbReference type="Gene3D" id="1.10.287.1490">
    <property type="match status" value="1"/>
</dbReference>
<dbReference type="SMR" id="A2EPL2"/>
<keyword evidence="4" id="KW-1185">Reference proteome</keyword>
<dbReference type="Gene3D" id="1.20.5.170">
    <property type="match status" value="1"/>
</dbReference>
<dbReference type="OMA" id="DCNARIS"/>
<sequence length="1033" mass="117994">MNSDEEYDPEQQVDEGRLQELEDKVAVLTKENEVLKAQFNQAITLSDTLKAVTAKSEDQQQKIRSLSLENEDLNHRIEILSKQLEESNQKLADQRKAHDEQRQIDQKDLNGEIDRVKSELNQTIEKLSKDLDDAVSDKDSLESEIKLLKTKNQNVISAANYSFSEDFSSIEDVITYLEERKDSDAKAGSPKKAEGSPKKSPTKTPISQPAPDVANMKNKLRSLSNKNKQLMDTCVSLEEQLNIAQRKLKEQESKYTIQIKQYEQKLKATQEEASQQQQDQKQTITTLENKIDALKSDIANTRSALHESTVINIPNEGSILNSPKPTNTTPKRTPVTSRSVTIAQPEPSTTSRVSQRTAADQELDHLNTRNSELTAELQLVNAKKDDLQKKLAEASQARQQLELNVSKQKVTFDALTTVHSETVLELETVRKTLSNLSPLKENPEKTQKKEQDQFKKKINLLEQTISEQKKQISAAINEAISTKGELARLSAHANHLESELSRCDKQIRKLTADLTEAEHRYETKPTVTEDDILPSSAWRFSGFDTELSDQVAAIGNNEALQTSSKLRNAFKAIADYYNKNVDESDAAAFEANETLANFKSILNTFIVDLTIAYSGDAKNIDFFISDSGKTIVKEVTDLKKSFDEMRRKNNQYEQTNNLFKEMFGDDEDLTETFQNLKQTLEQRANNLESRNRRVKDLKQQLEVLQKKYQTEKSDLQADLDEKSAKLEEISANLVQATSEISSLKRRNQELTQLLREARKNNDNLQSTMMAEQENAAQSTADEITRLDQSLRAEIRQAEERLNMTESELEDAAQEIERLKQVINSQKETLLEKEAKNKDERNNMEEELANEKKHHEEEKAEIIDNYEKAIESLKENSENQRQTIEKLTNEIKTFDAKIKELQKQLSKLKRKKKTLIEEVRITKEECDRELKLSESRHISEMMKIETDCNARISKQQEQSDNEKNHLIIFAANELKSYANTNESALSERSYKQLISKAKSELDRLSKIDNAIRKMTKASDRQTTEDSVAQLLLSK</sequence>
<dbReference type="PANTHER" id="PTHR43941:SF1">
    <property type="entry name" value="STRUCTURAL MAINTENANCE OF CHROMOSOMES PROTEIN 2"/>
    <property type="match status" value="1"/>
</dbReference>
<gene>
    <name evidence="3" type="ORF">TVAG_197420</name>
</gene>
<reference evidence="3" key="1">
    <citation type="submission" date="2006-10" db="EMBL/GenBank/DDBJ databases">
        <authorList>
            <person name="Amadeo P."/>
            <person name="Zhao Q."/>
            <person name="Wortman J."/>
            <person name="Fraser-Liggett C."/>
            <person name="Carlton J."/>
        </authorList>
    </citation>
    <scope>NUCLEOTIDE SEQUENCE</scope>
    <source>
        <strain evidence="3">G3</strain>
    </source>
</reference>
<feature type="region of interest" description="Disordered" evidence="2">
    <location>
        <begin position="316"/>
        <end position="337"/>
    </location>
</feature>
<reference evidence="3" key="2">
    <citation type="journal article" date="2007" name="Science">
        <title>Draft genome sequence of the sexually transmitted pathogen Trichomonas vaginalis.</title>
        <authorList>
            <person name="Carlton J.M."/>
            <person name="Hirt R.P."/>
            <person name="Silva J.C."/>
            <person name="Delcher A.L."/>
            <person name="Schatz M."/>
            <person name="Zhao Q."/>
            <person name="Wortman J.R."/>
            <person name="Bidwell S.L."/>
            <person name="Alsmark U.C.M."/>
            <person name="Besteiro S."/>
            <person name="Sicheritz-Ponten T."/>
            <person name="Noel C.J."/>
            <person name="Dacks J.B."/>
            <person name="Foster P.G."/>
            <person name="Simillion C."/>
            <person name="Van de Peer Y."/>
            <person name="Miranda-Saavedra D."/>
            <person name="Barton G.J."/>
            <person name="Westrop G.D."/>
            <person name="Mueller S."/>
            <person name="Dessi D."/>
            <person name="Fiori P.L."/>
            <person name="Ren Q."/>
            <person name="Paulsen I."/>
            <person name="Zhang H."/>
            <person name="Bastida-Corcuera F.D."/>
            <person name="Simoes-Barbosa A."/>
            <person name="Brown M.T."/>
            <person name="Hayes R.D."/>
            <person name="Mukherjee M."/>
            <person name="Okumura C.Y."/>
            <person name="Schneider R."/>
            <person name="Smith A.J."/>
            <person name="Vanacova S."/>
            <person name="Villalvazo M."/>
            <person name="Haas B.J."/>
            <person name="Pertea M."/>
            <person name="Feldblyum T.V."/>
            <person name="Utterback T.R."/>
            <person name="Shu C.L."/>
            <person name="Osoegawa K."/>
            <person name="de Jong P.J."/>
            <person name="Hrdy I."/>
            <person name="Horvathova L."/>
            <person name="Zubacova Z."/>
            <person name="Dolezal P."/>
            <person name="Malik S.B."/>
            <person name="Logsdon J.M. Jr."/>
            <person name="Henze K."/>
            <person name="Gupta A."/>
            <person name="Wang C.C."/>
            <person name="Dunne R.L."/>
            <person name="Upcroft J.A."/>
            <person name="Upcroft P."/>
            <person name="White O."/>
            <person name="Salzberg S.L."/>
            <person name="Tang P."/>
            <person name="Chiu C.-H."/>
            <person name="Lee Y.-S."/>
            <person name="Embley T.M."/>
            <person name="Coombs G.H."/>
            <person name="Mottram J.C."/>
            <person name="Tachezy J."/>
            <person name="Fraser-Liggett C.M."/>
            <person name="Johnson P.J."/>
        </authorList>
    </citation>
    <scope>NUCLEOTIDE SEQUENCE [LARGE SCALE GENOMIC DNA]</scope>
    <source>
        <strain evidence="3">G3</strain>
    </source>
</reference>
<feature type="region of interest" description="Disordered" evidence="2">
    <location>
        <begin position="88"/>
        <end position="111"/>
    </location>
</feature>
<dbReference type="RefSeq" id="XP_001317664.1">
    <property type="nucleotide sequence ID" value="XM_001317629.1"/>
</dbReference>
<organism evidence="3 4">
    <name type="scientific">Trichomonas vaginalis (strain ATCC PRA-98 / G3)</name>
    <dbReference type="NCBI Taxonomy" id="412133"/>
    <lineage>
        <taxon>Eukaryota</taxon>
        <taxon>Metamonada</taxon>
        <taxon>Parabasalia</taxon>
        <taxon>Trichomonadida</taxon>
        <taxon>Trichomonadidae</taxon>
        <taxon>Trichomonas</taxon>
    </lineage>
</organism>
<proteinExistence type="predicted"/>
<evidence type="ECO:0000313" key="4">
    <source>
        <dbReference type="Proteomes" id="UP000001542"/>
    </source>
</evidence>
<keyword evidence="1" id="KW-0175">Coiled coil</keyword>
<feature type="compositionally biased region" description="Basic and acidic residues" evidence="2">
    <location>
        <begin position="181"/>
        <end position="197"/>
    </location>
</feature>
<feature type="compositionally biased region" description="Low complexity" evidence="2">
    <location>
        <begin position="321"/>
        <end position="337"/>
    </location>
</feature>
<feature type="region of interest" description="Disordered" evidence="2">
    <location>
        <begin position="181"/>
        <end position="215"/>
    </location>
</feature>
<dbReference type="Proteomes" id="UP000001542">
    <property type="component" value="Unassembled WGS sequence"/>
</dbReference>
<dbReference type="STRING" id="5722.A2EPL2"/>
<evidence type="ECO:0000313" key="3">
    <source>
        <dbReference type="EMBL" id="EAY05441.1"/>
    </source>
</evidence>
<dbReference type="VEuPathDB" id="TrichDB:TVAGG3_0600230"/>
<evidence type="ECO:0000256" key="1">
    <source>
        <dbReference type="SAM" id="Coils"/>
    </source>
</evidence>
<dbReference type="VEuPathDB" id="TrichDB:TVAG_197420"/>
<feature type="coiled-coil region" evidence="1">
    <location>
        <begin position="451"/>
        <end position="520"/>
    </location>
</feature>
<feature type="coiled-coil region" evidence="1">
    <location>
        <begin position="356"/>
        <end position="411"/>
    </location>
</feature>
<dbReference type="InParanoid" id="A2EPL2"/>
<dbReference type="PANTHER" id="PTHR43941">
    <property type="entry name" value="STRUCTURAL MAINTENANCE OF CHROMOSOMES PROTEIN 2"/>
    <property type="match status" value="1"/>
</dbReference>
<protein>
    <submittedName>
        <fullName evidence="3">Uncharacterized protein</fullName>
    </submittedName>
</protein>
<dbReference type="EMBL" id="DS113449">
    <property type="protein sequence ID" value="EAY05441.1"/>
    <property type="molecule type" value="Genomic_DNA"/>
</dbReference>